<keyword evidence="1" id="KW-0472">Membrane</keyword>
<keyword evidence="3" id="KW-1185">Reference proteome</keyword>
<gene>
    <name evidence="2" type="ORF">GJR99_04570</name>
</gene>
<organism evidence="2 3">
    <name type="scientific">Haloferax marinum</name>
    <dbReference type="NCBI Taxonomy" id="2666143"/>
    <lineage>
        <taxon>Archaea</taxon>
        <taxon>Methanobacteriati</taxon>
        <taxon>Methanobacteriota</taxon>
        <taxon>Stenosarchaea group</taxon>
        <taxon>Halobacteria</taxon>
        <taxon>Halobacteriales</taxon>
        <taxon>Haloferacaceae</taxon>
        <taxon>Haloferax</taxon>
    </lineage>
</organism>
<feature type="transmembrane region" description="Helical" evidence="1">
    <location>
        <begin position="7"/>
        <end position="29"/>
    </location>
</feature>
<keyword evidence="1" id="KW-1133">Transmembrane helix</keyword>
<reference evidence="2 3" key="1">
    <citation type="submission" date="2019-11" db="EMBL/GenBank/DDBJ databases">
        <title>Whole genome sequence of Haloferax sp. MBLA0078.</title>
        <authorList>
            <person name="Seo M.-J."/>
            <person name="Cho E.-S."/>
        </authorList>
    </citation>
    <scope>NUCLEOTIDE SEQUENCE [LARGE SCALE GENOMIC DNA]</scope>
    <source>
        <strain evidence="2 3">MBLA0078</strain>
    </source>
</reference>
<proteinExistence type="predicted"/>
<protein>
    <submittedName>
        <fullName evidence="2">CbaC protein</fullName>
    </submittedName>
</protein>
<sequence length="65" mass="7128">MRLTKATSLIIIAISVPIAIELRTVAGFFNIELPLIAVAIIEFLFLGLMFVLYGLYGEKDNSVSP</sequence>
<comment type="caution">
    <text evidence="2">The sequence shown here is derived from an EMBL/GenBank/DDBJ whole genome shotgun (WGS) entry which is preliminary data.</text>
</comment>
<accession>A0A6A8G3T0</accession>
<evidence type="ECO:0000313" key="3">
    <source>
        <dbReference type="Proteomes" id="UP000443423"/>
    </source>
</evidence>
<dbReference type="OrthoDB" id="270880at2157"/>
<feature type="transmembrane region" description="Helical" evidence="1">
    <location>
        <begin position="35"/>
        <end position="56"/>
    </location>
</feature>
<dbReference type="AlphaFoldDB" id="A0A6A8G3T0"/>
<dbReference type="RefSeq" id="WP_151109723.1">
    <property type="nucleotide sequence ID" value="NZ_WKJQ01000001.1"/>
</dbReference>
<dbReference type="Proteomes" id="UP000443423">
    <property type="component" value="Unassembled WGS sequence"/>
</dbReference>
<dbReference type="EMBL" id="WKJQ01000001">
    <property type="protein sequence ID" value="MRW95850.1"/>
    <property type="molecule type" value="Genomic_DNA"/>
</dbReference>
<name>A0A6A8G3T0_9EURY</name>
<keyword evidence="1" id="KW-0812">Transmembrane</keyword>
<evidence type="ECO:0000313" key="2">
    <source>
        <dbReference type="EMBL" id="MRW95850.1"/>
    </source>
</evidence>
<evidence type="ECO:0000256" key="1">
    <source>
        <dbReference type="SAM" id="Phobius"/>
    </source>
</evidence>